<feature type="domain" description="YgjP-like metallopeptidase" evidence="1">
    <location>
        <begin position="96"/>
        <end position="167"/>
    </location>
</feature>
<dbReference type="PANTHER" id="PTHR30399">
    <property type="entry name" value="UNCHARACTERIZED PROTEIN YGJP"/>
    <property type="match status" value="1"/>
</dbReference>
<accession>A0A6J4NZA4</accession>
<proteinExistence type="predicted"/>
<evidence type="ECO:0000259" key="1">
    <source>
        <dbReference type="Pfam" id="PF01863"/>
    </source>
</evidence>
<protein>
    <recommendedName>
        <fullName evidence="1">YgjP-like metallopeptidase domain-containing protein</fullName>
    </recommendedName>
</protein>
<organism evidence="2">
    <name type="scientific">uncultured Rubrobacteraceae bacterium</name>
    <dbReference type="NCBI Taxonomy" id="349277"/>
    <lineage>
        <taxon>Bacteria</taxon>
        <taxon>Bacillati</taxon>
        <taxon>Actinomycetota</taxon>
        <taxon>Rubrobacteria</taxon>
        <taxon>Rubrobacterales</taxon>
        <taxon>Rubrobacteraceae</taxon>
        <taxon>environmental samples</taxon>
    </lineage>
</organism>
<dbReference type="EMBL" id="CADCUW010000157">
    <property type="protein sequence ID" value="CAA9401695.1"/>
    <property type="molecule type" value="Genomic_DNA"/>
</dbReference>
<dbReference type="Gene3D" id="3.30.2010.10">
    <property type="entry name" value="Metalloproteases ('zincins'), catalytic domain"/>
    <property type="match status" value="1"/>
</dbReference>
<dbReference type="InterPro" id="IPR053136">
    <property type="entry name" value="UTP_pyrophosphatase-like"/>
</dbReference>
<reference evidence="2" key="1">
    <citation type="submission" date="2020-02" db="EMBL/GenBank/DDBJ databases">
        <authorList>
            <person name="Meier V. D."/>
        </authorList>
    </citation>
    <scope>NUCLEOTIDE SEQUENCE</scope>
    <source>
        <strain evidence="2">AVDCRST_MAG01</strain>
    </source>
</reference>
<dbReference type="PANTHER" id="PTHR30399:SF1">
    <property type="entry name" value="UTP PYROPHOSPHATASE"/>
    <property type="match status" value="1"/>
</dbReference>
<sequence length="201" mass="21950">MPKSTPGELTVDGIALELVLRRKRVKNVNARLRGSTLLVSAPAGMPEEELEPAVRGLASRLLRRAHAARVNGEGEALALARKVAGRFPEPPSVGRALFVTTQRARWGSYSTRTKTVRLNAALRGMPGWVLEAVVAHELAHVFHPDHSAAFWELLGRACPEAGRAEAFLAGAGWFARNIDVMPPVERELLLAEETRRDARDA</sequence>
<dbReference type="AlphaFoldDB" id="A0A6J4NZA4"/>
<dbReference type="Pfam" id="PF01863">
    <property type="entry name" value="YgjP-like"/>
    <property type="match status" value="1"/>
</dbReference>
<dbReference type="CDD" id="cd07344">
    <property type="entry name" value="M48_yhfN_like"/>
    <property type="match status" value="1"/>
</dbReference>
<evidence type="ECO:0000313" key="2">
    <source>
        <dbReference type="EMBL" id="CAA9401695.1"/>
    </source>
</evidence>
<name>A0A6J4NZA4_9ACTN</name>
<gene>
    <name evidence="2" type="ORF">AVDCRST_MAG01-01-1073</name>
</gene>
<dbReference type="InterPro" id="IPR002725">
    <property type="entry name" value="YgjP-like_metallopeptidase"/>
</dbReference>